<dbReference type="RefSeq" id="XP_022591417.2">
    <property type="nucleotide sequence ID" value="XM_022733970.2"/>
</dbReference>
<reference evidence="8" key="1">
    <citation type="submission" date="2025-08" db="UniProtKB">
        <authorList>
            <consortium name="RefSeq"/>
        </authorList>
    </citation>
    <scope>IDENTIFICATION</scope>
</reference>
<dbReference type="InterPro" id="IPR011009">
    <property type="entry name" value="Kinase-like_dom_sf"/>
</dbReference>
<dbReference type="InterPro" id="IPR008271">
    <property type="entry name" value="Ser/Thr_kinase_AS"/>
</dbReference>
<evidence type="ECO:0000259" key="6">
    <source>
        <dbReference type="PROSITE" id="PS50011"/>
    </source>
</evidence>
<protein>
    <submittedName>
        <fullName evidence="8">Serine/threonine protein kinase OSK1</fullName>
    </submittedName>
</protein>
<organism evidence="7 8">
    <name type="scientific">Cyclospora cayetanensis</name>
    <dbReference type="NCBI Taxonomy" id="88456"/>
    <lineage>
        <taxon>Eukaryota</taxon>
        <taxon>Sar</taxon>
        <taxon>Alveolata</taxon>
        <taxon>Apicomplexa</taxon>
        <taxon>Conoidasida</taxon>
        <taxon>Coccidia</taxon>
        <taxon>Eucoccidiorida</taxon>
        <taxon>Eimeriorina</taxon>
        <taxon>Eimeriidae</taxon>
        <taxon>Cyclospora</taxon>
    </lineage>
</organism>
<dbReference type="FunFam" id="1.10.510.10:FF:000571">
    <property type="entry name" value="Maternal embryonic leucine zipper kinase"/>
    <property type="match status" value="1"/>
</dbReference>
<keyword evidence="8" id="KW-0418">Kinase</keyword>
<dbReference type="GO" id="GO:0005737">
    <property type="term" value="C:cytoplasm"/>
    <property type="evidence" value="ECO:0007669"/>
    <property type="project" value="TreeGrafter"/>
</dbReference>
<dbReference type="PROSITE" id="PS50011">
    <property type="entry name" value="PROTEIN_KINASE_DOM"/>
    <property type="match status" value="1"/>
</dbReference>
<dbReference type="InterPro" id="IPR036572">
    <property type="entry name" value="Doublecortin_dom_sf"/>
</dbReference>
<keyword evidence="3 4" id="KW-0067">ATP-binding</keyword>
<accession>A0A6P5WDR0</accession>
<sequence length="322" mass="35565">MLGVPDFEVEKLSSSTFGWKRILVALNGEQSEPKQLKLPPQTAFPTFLERSSALHGLAEAAKRAFSDNGEEIFDVEQILDDDLVYISNGSGFVVGNGGATGGAVGGYILKELIGSGGFGKVYKGIHPETGELVALKFINKHSFREIDDADRVFVEIQALRDLSHKHVIKMLDVVTHPNFVCFVMEFASHGDLRGYLHSRGRLSEDQARAFFEQVLKGVHYCHSKNIVHRDLKLENILIDQGCRCKIADFGLSHFVVGTTGMRTEAGTLAYLAPEVWSQTSQFSSPFQLDVWALGVILYALTQGKLPFAQADRATVDRLHKVN</sequence>
<keyword evidence="5 8" id="KW-0723">Serine/threonine-protein kinase</keyword>
<evidence type="ECO:0000256" key="1">
    <source>
        <dbReference type="ARBA" id="ARBA00011245"/>
    </source>
</evidence>
<feature type="binding site" evidence="4">
    <location>
        <position position="136"/>
    </location>
    <ligand>
        <name>ATP</name>
        <dbReference type="ChEBI" id="CHEBI:30616"/>
    </ligand>
</feature>
<dbReference type="InterPro" id="IPR000719">
    <property type="entry name" value="Prot_kinase_dom"/>
</dbReference>
<dbReference type="OrthoDB" id="10252354at2759"/>
<dbReference type="PANTHER" id="PTHR24346">
    <property type="entry name" value="MAP/MICROTUBULE AFFINITY-REGULATING KINASE"/>
    <property type="match status" value="1"/>
</dbReference>
<dbReference type="SUPFAM" id="SSF56112">
    <property type="entry name" value="Protein kinase-like (PK-like)"/>
    <property type="match status" value="1"/>
</dbReference>
<dbReference type="GeneID" id="34620733"/>
<comment type="similarity">
    <text evidence="5">Belongs to the protein kinase superfamily.</text>
</comment>
<dbReference type="PANTHER" id="PTHR24346:SF30">
    <property type="entry name" value="MATERNAL EMBRYONIC LEUCINE ZIPPER KINASE"/>
    <property type="match status" value="1"/>
</dbReference>
<evidence type="ECO:0000256" key="3">
    <source>
        <dbReference type="ARBA" id="ARBA00022840"/>
    </source>
</evidence>
<keyword evidence="8" id="KW-0808">Transferase</keyword>
<evidence type="ECO:0000313" key="8">
    <source>
        <dbReference type="RefSeq" id="XP_022591417.2"/>
    </source>
</evidence>
<dbReference type="SUPFAM" id="SSF89837">
    <property type="entry name" value="Doublecortin (DC)"/>
    <property type="match status" value="1"/>
</dbReference>
<dbReference type="Gene3D" id="1.10.510.10">
    <property type="entry name" value="Transferase(Phosphotransferase) domain 1"/>
    <property type="match status" value="1"/>
</dbReference>
<evidence type="ECO:0000256" key="5">
    <source>
        <dbReference type="RuleBase" id="RU000304"/>
    </source>
</evidence>
<name>A0A6P5WDR0_9EIME</name>
<keyword evidence="7" id="KW-1185">Reference proteome</keyword>
<comment type="subunit">
    <text evidence="1">Monomer.</text>
</comment>
<dbReference type="InterPro" id="IPR017441">
    <property type="entry name" value="Protein_kinase_ATP_BS"/>
</dbReference>
<dbReference type="Proteomes" id="UP000515125">
    <property type="component" value="Unplaced"/>
</dbReference>
<dbReference type="PROSITE" id="PS00107">
    <property type="entry name" value="PROTEIN_KINASE_ATP"/>
    <property type="match status" value="1"/>
</dbReference>
<feature type="domain" description="Protein kinase" evidence="6">
    <location>
        <begin position="107"/>
        <end position="322"/>
    </location>
</feature>
<evidence type="ECO:0000313" key="7">
    <source>
        <dbReference type="Proteomes" id="UP000515125"/>
    </source>
</evidence>
<gene>
    <name evidence="8" type="primary">LOC34620733</name>
</gene>
<dbReference type="GO" id="GO:0005524">
    <property type="term" value="F:ATP binding"/>
    <property type="evidence" value="ECO:0007669"/>
    <property type="project" value="UniProtKB-UniRule"/>
</dbReference>
<dbReference type="PROSITE" id="PS00108">
    <property type="entry name" value="PROTEIN_KINASE_ST"/>
    <property type="match status" value="1"/>
</dbReference>
<dbReference type="GO" id="GO:0035556">
    <property type="term" value="P:intracellular signal transduction"/>
    <property type="evidence" value="ECO:0007669"/>
    <property type="project" value="InterPro"/>
</dbReference>
<dbReference type="Pfam" id="PF00069">
    <property type="entry name" value="Pkinase"/>
    <property type="match status" value="1"/>
</dbReference>
<dbReference type="SMART" id="SM00220">
    <property type="entry name" value="S_TKc"/>
    <property type="match status" value="1"/>
</dbReference>
<keyword evidence="2 4" id="KW-0547">Nucleotide-binding</keyword>
<evidence type="ECO:0000256" key="4">
    <source>
        <dbReference type="PROSITE-ProRule" id="PRU10141"/>
    </source>
</evidence>
<dbReference type="AlphaFoldDB" id="A0A6P5WDR0"/>
<evidence type="ECO:0000256" key="2">
    <source>
        <dbReference type="ARBA" id="ARBA00022741"/>
    </source>
</evidence>
<proteinExistence type="inferred from homology"/>
<dbReference type="GO" id="GO:0004674">
    <property type="term" value="F:protein serine/threonine kinase activity"/>
    <property type="evidence" value="ECO:0007669"/>
    <property type="project" value="UniProtKB-KW"/>
</dbReference>